<reference evidence="1" key="2">
    <citation type="submission" date="2025-08" db="UniProtKB">
        <authorList>
            <consortium name="Ensembl"/>
        </authorList>
    </citation>
    <scope>IDENTIFICATION</scope>
</reference>
<organism evidence="1 2">
    <name type="scientific">Suricata suricatta</name>
    <name type="common">Meerkat</name>
    <dbReference type="NCBI Taxonomy" id="37032"/>
    <lineage>
        <taxon>Eukaryota</taxon>
        <taxon>Metazoa</taxon>
        <taxon>Chordata</taxon>
        <taxon>Craniata</taxon>
        <taxon>Vertebrata</taxon>
        <taxon>Euteleostomi</taxon>
        <taxon>Mammalia</taxon>
        <taxon>Eutheria</taxon>
        <taxon>Laurasiatheria</taxon>
        <taxon>Carnivora</taxon>
        <taxon>Feliformia</taxon>
        <taxon>Herpestidae</taxon>
        <taxon>Suricata</taxon>
    </lineage>
</organism>
<evidence type="ECO:0000313" key="1">
    <source>
        <dbReference type="Ensembl" id="ENSSSUP00005000645.1"/>
    </source>
</evidence>
<reference evidence="1" key="3">
    <citation type="submission" date="2025-09" db="UniProtKB">
        <authorList>
            <consortium name="Ensembl"/>
        </authorList>
    </citation>
    <scope>IDENTIFICATION</scope>
</reference>
<accession>A0A673STT2</accession>
<dbReference type="Proteomes" id="UP000472268">
    <property type="component" value="Chromosome 7"/>
</dbReference>
<reference evidence="1 2" key="1">
    <citation type="submission" date="2019-05" db="EMBL/GenBank/DDBJ databases">
        <title>A Chromosome-scale Meerkat (S. suricatta) Genome Assembly.</title>
        <authorList>
            <person name="Dudchenko O."/>
            <person name="Lieberman Aiden E."/>
            <person name="Tung J."/>
            <person name="Barreiro L.B."/>
            <person name="Clutton-Brock T.H."/>
        </authorList>
    </citation>
    <scope>NUCLEOTIDE SEQUENCE [LARGE SCALE GENOMIC DNA]</scope>
</reference>
<dbReference type="Ensembl" id="ENSSSUT00005000777.1">
    <property type="protein sequence ID" value="ENSSSUP00005000645.1"/>
    <property type="gene ID" value="ENSSSUG00005000473.1"/>
</dbReference>
<name>A0A673STT2_SURSU</name>
<keyword evidence="2" id="KW-1185">Reference proteome</keyword>
<proteinExistence type="predicted"/>
<sequence>GVQSPLCLPRKIKEKQKEAHKSSYLQTLSFTLGRMNSASSPLTRARQNKLLCAGQAQSLFLTANCRVLDPGYCRSSRHSPHAQDRAG</sequence>
<protein>
    <submittedName>
        <fullName evidence="1">Uncharacterized protein</fullName>
    </submittedName>
</protein>
<dbReference type="AlphaFoldDB" id="A0A673STT2"/>
<evidence type="ECO:0000313" key="2">
    <source>
        <dbReference type="Proteomes" id="UP000472268"/>
    </source>
</evidence>